<gene>
    <name evidence="4" type="ordered locus">PCC7424_4610</name>
</gene>
<dbReference type="SMART" id="SM00955">
    <property type="entry name" value="RNB"/>
    <property type="match status" value="1"/>
</dbReference>
<dbReference type="GO" id="GO:0006402">
    <property type="term" value="P:mRNA catabolic process"/>
    <property type="evidence" value="ECO:0007669"/>
    <property type="project" value="TreeGrafter"/>
</dbReference>
<dbReference type="EMBL" id="CP001291">
    <property type="protein sequence ID" value="ACK72972.1"/>
    <property type="molecule type" value="Genomic_DNA"/>
</dbReference>
<evidence type="ECO:0000256" key="2">
    <source>
        <dbReference type="SAM" id="Coils"/>
    </source>
</evidence>
<evidence type="ECO:0000313" key="4">
    <source>
        <dbReference type="EMBL" id="ACK72972.1"/>
    </source>
</evidence>
<accession>B7KBJ4</accession>
<dbReference type="GO" id="GO:0000175">
    <property type="term" value="F:3'-5'-RNA exonuclease activity"/>
    <property type="evidence" value="ECO:0007669"/>
    <property type="project" value="TreeGrafter"/>
</dbReference>
<dbReference type="SUPFAM" id="SSF50249">
    <property type="entry name" value="Nucleic acid-binding proteins"/>
    <property type="match status" value="1"/>
</dbReference>
<dbReference type="CDD" id="cd00048">
    <property type="entry name" value="DSRM_SF"/>
    <property type="match status" value="1"/>
</dbReference>
<dbReference type="KEGG" id="cyc:PCC7424_4610"/>
<reference evidence="5" key="1">
    <citation type="journal article" date="2011" name="MBio">
        <title>Novel metabolic attributes of the genus Cyanothece, comprising a group of unicellular nitrogen-fixing Cyanobacteria.</title>
        <authorList>
            <person name="Bandyopadhyay A."/>
            <person name="Elvitigala T."/>
            <person name="Welsh E."/>
            <person name="Stockel J."/>
            <person name="Liberton M."/>
            <person name="Min H."/>
            <person name="Sherman L.A."/>
            <person name="Pakrasi H.B."/>
        </authorList>
    </citation>
    <scope>NUCLEOTIDE SEQUENCE [LARGE SCALE GENOMIC DNA]</scope>
    <source>
        <strain evidence="5">PCC 7424</strain>
    </source>
</reference>
<dbReference type="HOGENOM" id="CLU_020724_0_0_3"/>
<feature type="domain" description="DRBM" evidence="3">
    <location>
        <begin position="560"/>
        <end position="627"/>
    </location>
</feature>
<dbReference type="InterPro" id="IPR014720">
    <property type="entry name" value="dsRBD_dom"/>
</dbReference>
<dbReference type="InterPro" id="IPR050180">
    <property type="entry name" value="RNR_Ribonuclease"/>
</dbReference>
<dbReference type="PANTHER" id="PTHR23355:SF65">
    <property type="entry name" value="EXORIBONUCLEASE CYT-4, PUTATIVE (AFU_ORTHOLOGUE AFUA_7G01550)-RELATED"/>
    <property type="match status" value="1"/>
</dbReference>
<organism evidence="4 5">
    <name type="scientific">Gloeothece citriformis (strain PCC 7424)</name>
    <name type="common">Cyanothece sp. (strain PCC 7424)</name>
    <dbReference type="NCBI Taxonomy" id="65393"/>
    <lineage>
        <taxon>Bacteria</taxon>
        <taxon>Bacillati</taxon>
        <taxon>Cyanobacteriota</taxon>
        <taxon>Cyanophyceae</taxon>
        <taxon>Oscillatoriophycideae</taxon>
        <taxon>Chroococcales</taxon>
        <taxon>Aphanothecaceae</taxon>
        <taxon>Gloeothece</taxon>
        <taxon>Gloeothece citriformis</taxon>
    </lineage>
</organism>
<keyword evidence="2" id="KW-0175">Coiled coil</keyword>
<dbReference type="AlphaFoldDB" id="B7KBJ4"/>
<dbReference type="GO" id="GO:0000932">
    <property type="term" value="C:P-body"/>
    <property type="evidence" value="ECO:0007669"/>
    <property type="project" value="TreeGrafter"/>
</dbReference>
<dbReference type="STRING" id="65393.PCC7424_4610"/>
<keyword evidence="5" id="KW-1185">Reference proteome</keyword>
<keyword evidence="1" id="KW-0694">RNA-binding</keyword>
<proteinExistence type="predicted"/>
<dbReference type="Gene3D" id="3.30.160.20">
    <property type="match status" value="1"/>
</dbReference>
<dbReference type="PROSITE" id="PS50137">
    <property type="entry name" value="DS_RBD"/>
    <property type="match status" value="1"/>
</dbReference>
<name>B7KBJ4_GLOC7</name>
<dbReference type="PANTHER" id="PTHR23355">
    <property type="entry name" value="RIBONUCLEASE"/>
    <property type="match status" value="1"/>
</dbReference>
<dbReference type="OrthoDB" id="9764149at2"/>
<evidence type="ECO:0000313" key="5">
    <source>
        <dbReference type="Proteomes" id="UP000002384"/>
    </source>
</evidence>
<dbReference type="InterPro" id="IPR012340">
    <property type="entry name" value="NA-bd_OB-fold"/>
</dbReference>
<sequence>MREFSSQVIQELETLKIPDYSNREPVLGFTIDAETSLDLDDAIWIEPTRRGAIVMVHITDVTAIIPQGSALEAAAIERVETHYHTRTVDPMLPADLANNKLSLLEGQLRPTVTIQITLNHNAEIEDTRVSLTQLTSLKKFSYVEAESVMNQPSDPFFSMIRYCDIWSQKLYWRRTTMGAIGGTSISGLFLDEEGKPDQLRQYRSQQIIQEFMILANTAIAQLAAQHQLPILYRNHTASAIAPEKKIMIETLSALGMPDLIRSQLATWLNKATYNPYLVGHFALSIDAYCHFTSPIRRVADLLNHRMIKAVFIEHQAIPYTVEKLTKIADAINQYKEEYRQKNNEFFEAERAKRAQAILKIPSQLQHLGEKEFSQILKNAVGTEKIVTVIPEIINRLQNKSIQPLDLYYLSKCDYSQPETQNLAEALIAYYQQAATRATQILQIKSQRDSTVVDYIYQQNASHHFACWCIVDNQTSLYPAKGQNKQESKHYASILWWEQFFKQALVAPNDRVLEWEQNPEDLSEEEQDCNDVNPIETDEFNDSVLSSQPDEQTELLTQVDNPIGYLNDKLPIMGIDKPQYEYRSLPQGWECTCKVIYQEETITGVQIASSKKEAKHSAALITLNKLEQKQVFSFES</sequence>
<dbReference type="Pfam" id="PF00035">
    <property type="entry name" value="dsrm"/>
    <property type="match status" value="1"/>
</dbReference>
<dbReference type="RefSeq" id="WP_015956555.1">
    <property type="nucleotide sequence ID" value="NC_011729.1"/>
</dbReference>
<evidence type="ECO:0000256" key="1">
    <source>
        <dbReference type="PROSITE-ProRule" id="PRU00266"/>
    </source>
</evidence>
<dbReference type="SUPFAM" id="SSF54768">
    <property type="entry name" value="dsRNA-binding domain-like"/>
    <property type="match status" value="2"/>
</dbReference>
<dbReference type="GO" id="GO:0003723">
    <property type="term" value="F:RNA binding"/>
    <property type="evidence" value="ECO:0007669"/>
    <property type="project" value="UniProtKB-UniRule"/>
</dbReference>
<dbReference type="Pfam" id="PF00773">
    <property type="entry name" value="RNB"/>
    <property type="match status" value="1"/>
</dbReference>
<dbReference type="InterPro" id="IPR001900">
    <property type="entry name" value="RNase_II/R"/>
</dbReference>
<dbReference type="Proteomes" id="UP000002384">
    <property type="component" value="Chromosome"/>
</dbReference>
<evidence type="ECO:0000259" key="3">
    <source>
        <dbReference type="PROSITE" id="PS50137"/>
    </source>
</evidence>
<feature type="coiled-coil region" evidence="2">
    <location>
        <begin position="324"/>
        <end position="351"/>
    </location>
</feature>
<protein>
    <submittedName>
        <fullName evidence="4">Ribonuclease II</fullName>
    </submittedName>
</protein>
<dbReference type="eggNOG" id="COG0557">
    <property type="taxonomic scope" value="Bacteria"/>
</dbReference>